<keyword evidence="1" id="KW-0812">Transmembrane</keyword>
<keyword evidence="1" id="KW-0472">Membrane</keyword>
<reference evidence="2" key="3">
    <citation type="submission" date="2025-09" db="UniProtKB">
        <authorList>
            <consortium name="Ensembl"/>
        </authorList>
    </citation>
    <scope>IDENTIFICATION</scope>
</reference>
<dbReference type="Ensembl" id="ENSCJAT00000123120.1">
    <property type="protein sequence ID" value="ENSCJAP00000087695.1"/>
    <property type="gene ID" value="ENSCJAG00000072791.1"/>
</dbReference>
<evidence type="ECO:0000313" key="2">
    <source>
        <dbReference type="Ensembl" id="ENSCJAP00000087695.1"/>
    </source>
</evidence>
<evidence type="ECO:0000313" key="3">
    <source>
        <dbReference type="Proteomes" id="UP000008225"/>
    </source>
</evidence>
<dbReference type="Proteomes" id="UP000008225">
    <property type="component" value="Chromosome X"/>
</dbReference>
<dbReference type="PRINTS" id="PR02045">
    <property type="entry name" value="F138DOMAIN"/>
</dbReference>
<feature type="transmembrane region" description="Helical" evidence="1">
    <location>
        <begin position="47"/>
        <end position="64"/>
    </location>
</feature>
<accession>A0A8I3W6J6</accession>
<protein>
    <submittedName>
        <fullName evidence="2">Uncharacterized protein</fullName>
    </submittedName>
</protein>
<dbReference type="AlphaFoldDB" id="A0A8I3W6J6"/>
<dbReference type="OMA" id="MESHFVA"/>
<keyword evidence="1" id="KW-1133">Transmembrane helix</keyword>
<organism evidence="2 3">
    <name type="scientific">Callithrix jacchus</name>
    <name type="common">White-tufted-ear marmoset</name>
    <name type="synonym">Simia Jacchus</name>
    <dbReference type="NCBI Taxonomy" id="9483"/>
    <lineage>
        <taxon>Eukaryota</taxon>
        <taxon>Metazoa</taxon>
        <taxon>Chordata</taxon>
        <taxon>Craniata</taxon>
        <taxon>Vertebrata</taxon>
        <taxon>Euteleostomi</taxon>
        <taxon>Mammalia</taxon>
        <taxon>Eutheria</taxon>
        <taxon>Euarchontoglires</taxon>
        <taxon>Primates</taxon>
        <taxon>Haplorrhini</taxon>
        <taxon>Platyrrhini</taxon>
        <taxon>Cebidae</taxon>
        <taxon>Callitrichinae</taxon>
        <taxon>Callithrix</taxon>
        <taxon>Callithrix</taxon>
    </lineage>
</organism>
<reference evidence="2 3" key="1">
    <citation type="submission" date="2009-03" db="EMBL/GenBank/DDBJ databases">
        <authorList>
            <person name="Warren W."/>
            <person name="Ye L."/>
            <person name="Minx P."/>
            <person name="Worley K."/>
            <person name="Gibbs R."/>
            <person name="Wilson R.K."/>
        </authorList>
    </citation>
    <scope>NUCLEOTIDE SEQUENCE [LARGE SCALE GENOMIC DNA]</scope>
</reference>
<dbReference type="GeneTree" id="ENSGT00940000167556"/>
<keyword evidence="3" id="KW-1185">Reference proteome</keyword>
<dbReference type="PANTHER" id="PTHR46254:SF3">
    <property type="entry name" value="SECRETED PROTEIN"/>
    <property type="match status" value="1"/>
</dbReference>
<reference evidence="2" key="2">
    <citation type="submission" date="2025-08" db="UniProtKB">
        <authorList>
            <consortium name="Ensembl"/>
        </authorList>
    </citation>
    <scope>IDENTIFICATION</scope>
</reference>
<proteinExistence type="predicted"/>
<evidence type="ECO:0000256" key="1">
    <source>
        <dbReference type="SAM" id="Phobius"/>
    </source>
</evidence>
<sequence length="104" mass="11961">MESHFVAQAGVQWHDLSSLQPPPPGFKRFSYLSFPNSWDYRHPQPCLAFFFFFFFFVFLIEMWFHHAGQAGLELPISGNPPTSASQSAGIIGMSHHARPYFFSF</sequence>
<name>A0A8I3W6J6_CALJA</name>
<dbReference type="PANTHER" id="PTHR46254">
    <property type="entry name" value="PROTEIN GVQW1-RELATED"/>
    <property type="match status" value="1"/>
</dbReference>